<dbReference type="InterPro" id="IPR002397">
    <property type="entry name" value="Cyt_P450_B"/>
</dbReference>
<name>A0ABW0EVG3_9PSEU</name>
<gene>
    <name evidence="3" type="ORF">ACFPM7_29415</name>
</gene>
<evidence type="ECO:0000313" key="4">
    <source>
        <dbReference type="Proteomes" id="UP001596157"/>
    </source>
</evidence>
<dbReference type="Pfam" id="PF00067">
    <property type="entry name" value="p450"/>
    <property type="match status" value="2"/>
</dbReference>
<dbReference type="RefSeq" id="WP_378251100.1">
    <property type="nucleotide sequence ID" value="NZ_JBHSKF010000022.1"/>
</dbReference>
<dbReference type="InterPro" id="IPR036396">
    <property type="entry name" value="Cyt_P450_sf"/>
</dbReference>
<dbReference type="InterPro" id="IPR001128">
    <property type="entry name" value="Cyt_P450"/>
</dbReference>
<comment type="similarity">
    <text evidence="1">Belongs to the cytochrome P450 family.</text>
</comment>
<evidence type="ECO:0000313" key="3">
    <source>
        <dbReference type="EMBL" id="MFC5291189.1"/>
    </source>
</evidence>
<dbReference type="SUPFAM" id="SSF48264">
    <property type="entry name" value="Cytochrome P450"/>
    <property type="match status" value="1"/>
</dbReference>
<feature type="region of interest" description="Disordered" evidence="2">
    <location>
        <begin position="57"/>
        <end position="76"/>
    </location>
</feature>
<dbReference type="PRINTS" id="PR00359">
    <property type="entry name" value="BP450"/>
</dbReference>
<dbReference type="PANTHER" id="PTHR46696:SF1">
    <property type="entry name" value="CYTOCHROME P450 YJIB-RELATED"/>
    <property type="match status" value="1"/>
</dbReference>
<protein>
    <submittedName>
        <fullName evidence="3">Cytochrome P450</fullName>
    </submittedName>
</protein>
<dbReference type="EMBL" id="JBHSKF010000022">
    <property type="protein sequence ID" value="MFC5291189.1"/>
    <property type="molecule type" value="Genomic_DNA"/>
</dbReference>
<dbReference type="CDD" id="cd20625">
    <property type="entry name" value="CYP164-like"/>
    <property type="match status" value="1"/>
</dbReference>
<evidence type="ECO:0000256" key="2">
    <source>
        <dbReference type="SAM" id="MobiDB-lite"/>
    </source>
</evidence>
<dbReference type="Gene3D" id="1.10.630.10">
    <property type="entry name" value="Cytochrome P450"/>
    <property type="match status" value="1"/>
</dbReference>
<accession>A0ABW0EVG3</accession>
<proteinExistence type="inferred from homology"/>
<reference evidence="4" key="1">
    <citation type="journal article" date="2019" name="Int. J. Syst. Evol. Microbiol.">
        <title>The Global Catalogue of Microorganisms (GCM) 10K type strain sequencing project: providing services to taxonomists for standard genome sequencing and annotation.</title>
        <authorList>
            <consortium name="The Broad Institute Genomics Platform"/>
            <consortium name="The Broad Institute Genome Sequencing Center for Infectious Disease"/>
            <person name="Wu L."/>
            <person name="Ma J."/>
        </authorList>
    </citation>
    <scope>NUCLEOTIDE SEQUENCE [LARGE SCALE GENOMIC DNA]</scope>
    <source>
        <strain evidence="4">CCUG 59778</strain>
    </source>
</reference>
<evidence type="ECO:0000256" key="1">
    <source>
        <dbReference type="ARBA" id="ARBA00010617"/>
    </source>
</evidence>
<dbReference type="Proteomes" id="UP001596157">
    <property type="component" value="Unassembled WGS sequence"/>
</dbReference>
<comment type="caution">
    <text evidence="3">The sequence shown here is derived from an EMBL/GenBank/DDBJ whole genome shotgun (WGS) entry which is preliminary data.</text>
</comment>
<sequence length="406" mass="44153">MTDVGLLFDPSVPGFADDPYPHYATLRKIDPVHEHPGGFWILSRHEDATAILRSPKMSMQDSNLAGASEEEPPEMALPPSMAEAVSIMSLSMLDRDPPDHTRLKSLVSKVFTPKSIAALEPAVTALVDERLDRIAELGGGNLMDELAFPVPFAVISQMLGTPSSDSDRMRELTGRIVRSPELVSEEEFLGGLVALQELVQMTRDLIAWKRNHPAEDLLTALINAEEGGDKLSDDELVAQVLLLYAAGHETTVGLIGSGVAALLQNPDQLELLRSRPDLTANAVEEFLRFDPPIQQTRRITTAPYTVRDKEIPAGTLVMISIAGANRDEERFGADAESLRIDRPDARHHVALGAGMHHCLGAALARLEGQVAIGRLVSRFPSLALGGEVTWSDRVELRNAKTVPITV</sequence>
<organism evidence="3 4">
    <name type="scientific">Actinokineospora guangxiensis</name>
    <dbReference type="NCBI Taxonomy" id="1490288"/>
    <lineage>
        <taxon>Bacteria</taxon>
        <taxon>Bacillati</taxon>
        <taxon>Actinomycetota</taxon>
        <taxon>Actinomycetes</taxon>
        <taxon>Pseudonocardiales</taxon>
        <taxon>Pseudonocardiaceae</taxon>
        <taxon>Actinokineospora</taxon>
    </lineage>
</organism>
<dbReference type="PANTHER" id="PTHR46696">
    <property type="entry name" value="P450, PUTATIVE (EUROFUNG)-RELATED"/>
    <property type="match status" value="1"/>
</dbReference>
<keyword evidence="4" id="KW-1185">Reference proteome</keyword>